<evidence type="ECO:0000313" key="2">
    <source>
        <dbReference type="Proteomes" id="UP000653127"/>
    </source>
</evidence>
<keyword evidence="2" id="KW-1185">Reference proteome</keyword>
<protein>
    <recommendedName>
        <fullName evidence="3">BppU N-terminal domain-containing protein</fullName>
    </recommendedName>
</protein>
<proteinExistence type="predicted"/>
<reference evidence="1" key="1">
    <citation type="submission" date="2020-08" db="EMBL/GenBank/DDBJ databases">
        <title>Genome public.</title>
        <authorList>
            <person name="Liu C."/>
            <person name="Sun Q."/>
        </authorList>
    </citation>
    <scope>NUCLEOTIDE SEQUENCE</scope>
    <source>
        <strain evidence="1">NSJ-31</strain>
    </source>
</reference>
<gene>
    <name evidence="1" type="ORF">H8711_11185</name>
</gene>
<dbReference type="EMBL" id="JACRST010000022">
    <property type="protein sequence ID" value="MBC8547488.1"/>
    <property type="molecule type" value="Genomic_DNA"/>
</dbReference>
<dbReference type="Proteomes" id="UP000653127">
    <property type="component" value="Unassembled WGS sequence"/>
</dbReference>
<name>A0A926I5G3_9FIRM</name>
<accession>A0A926I5G3</accession>
<dbReference type="RefSeq" id="WP_249283530.1">
    <property type="nucleotide sequence ID" value="NZ_JACRST010000022.1"/>
</dbReference>
<organism evidence="1 2">
    <name type="scientific">Ligaoa zhengdingensis</name>
    <dbReference type="NCBI Taxonomy" id="2763658"/>
    <lineage>
        <taxon>Bacteria</taxon>
        <taxon>Bacillati</taxon>
        <taxon>Bacillota</taxon>
        <taxon>Clostridia</taxon>
        <taxon>Eubacteriales</taxon>
        <taxon>Oscillospiraceae</taxon>
        <taxon>Ligaoa</taxon>
    </lineage>
</organism>
<comment type="caution">
    <text evidence="1">The sequence shown here is derived from an EMBL/GenBank/DDBJ whole genome shotgun (WGS) entry which is preliminary data.</text>
</comment>
<evidence type="ECO:0008006" key="3">
    <source>
        <dbReference type="Google" id="ProtNLM"/>
    </source>
</evidence>
<evidence type="ECO:0000313" key="1">
    <source>
        <dbReference type="EMBL" id="MBC8547488.1"/>
    </source>
</evidence>
<dbReference type="AlphaFoldDB" id="A0A926I5G3"/>
<sequence length="114" mass="12676">MQITGTDIQMTRGDTERIVVRMTRDGEQVPFEAGATLYFTVKHSLYEQDEDKLIGKTVTAFSGGEAVVQIDPDDTKSLSFGTYYYDIQYTSADGEVTTIVPASAFELLPEVTYE</sequence>